<name>A0A1X0II51_9MYCO</name>
<evidence type="ECO:0008006" key="4">
    <source>
        <dbReference type="Google" id="ProtNLM"/>
    </source>
</evidence>
<comment type="caution">
    <text evidence="2">The sequence shown here is derived from an EMBL/GenBank/DDBJ whole genome shotgun (WGS) entry which is preliminary data.</text>
</comment>
<feature type="signal peptide" evidence="1">
    <location>
        <begin position="1"/>
        <end position="30"/>
    </location>
</feature>
<dbReference type="RefSeq" id="WP_074245138.1">
    <property type="nucleotide sequence ID" value="NZ_MVII01000068.1"/>
</dbReference>
<evidence type="ECO:0000256" key="1">
    <source>
        <dbReference type="SAM" id="SignalP"/>
    </source>
</evidence>
<evidence type="ECO:0000313" key="3">
    <source>
        <dbReference type="Proteomes" id="UP000192434"/>
    </source>
</evidence>
<keyword evidence="1" id="KW-0732">Signal</keyword>
<reference evidence="2 3" key="1">
    <citation type="submission" date="2016-12" db="EMBL/GenBank/DDBJ databases">
        <title>The new phylogeny of genus Mycobacterium.</title>
        <authorList>
            <person name="Tortoli E."/>
            <person name="Trovato A."/>
            <person name="Cirillo D.M."/>
        </authorList>
    </citation>
    <scope>NUCLEOTIDE SEQUENCE [LARGE SCALE GENOMIC DNA]</scope>
    <source>
        <strain evidence="2 3">CCUG 66554</strain>
    </source>
</reference>
<dbReference type="AlphaFoldDB" id="A0A1X0II51"/>
<proteinExistence type="predicted"/>
<organism evidence="2 3">
    <name type="scientific">Mycobacteroides saopaulense</name>
    <dbReference type="NCBI Taxonomy" id="1578165"/>
    <lineage>
        <taxon>Bacteria</taxon>
        <taxon>Bacillati</taxon>
        <taxon>Actinomycetota</taxon>
        <taxon>Actinomycetes</taxon>
        <taxon>Mycobacteriales</taxon>
        <taxon>Mycobacteriaceae</taxon>
        <taxon>Mycobacteroides</taxon>
    </lineage>
</organism>
<dbReference type="InterPro" id="IPR058714">
    <property type="entry name" value="LpqS"/>
</dbReference>
<accession>A0A1X0II51</accession>
<feature type="chain" id="PRO_5039575446" description="Lipoprotein LpqS" evidence="1">
    <location>
        <begin position="31"/>
        <end position="145"/>
    </location>
</feature>
<protein>
    <recommendedName>
        <fullName evidence="4">Lipoprotein LpqS</fullName>
    </recommendedName>
</protein>
<dbReference type="PROSITE" id="PS51257">
    <property type="entry name" value="PROKAR_LIPOPROTEIN"/>
    <property type="match status" value="1"/>
</dbReference>
<dbReference type="EMBL" id="MVII01000068">
    <property type="protein sequence ID" value="ORB47123.1"/>
    <property type="molecule type" value="Genomic_DNA"/>
</dbReference>
<dbReference type="Pfam" id="PF26327">
    <property type="entry name" value="LpqS"/>
    <property type="match status" value="1"/>
</dbReference>
<dbReference type="Proteomes" id="UP000192434">
    <property type="component" value="Unassembled WGS sequence"/>
</dbReference>
<evidence type="ECO:0000313" key="2">
    <source>
        <dbReference type="EMBL" id="ORB47123.1"/>
    </source>
</evidence>
<gene>
    <name evidence="2" type="ORF">BST43_26315</name>
</gene>
<sequence length="145" mass="14429">MRMPPGCGQRRPARRRAAALLLAAALTVLAALGCGANLPRTAAAAATGGQLAWAAAAGAIPGLLAAPAHQVRAAADVPCPHAQIAPAVLGGDNASLKWAAPILLIAAAAAGMARYAQVRGPPPRPDVAALGGGRLLLHQLCVIRR</sequence>